<dbReference type="Pfam" id="PF24994">
    <property type="entry name" value="GIL1_IRKI_C"/>
    <property type="match status" value="1"/>
</dbReference>
<keyword evidence="1" id="KW-0175">Coiled coil</keyword>
<protein>
    <recommendedName>
        <fullName evidence="8">DUF641 domain-containing protein</fullName>
    </recommendedName>
</protein>
<evidence type="ECO:0008006" key="8">
    <source>
        <dbReference type="Google" id="ProtNLM"/>
    </source>
</evidence>
<dbReference type="InterPro" id="IPR040225">
    <property type="entry name" value="GIL1-like"/>
</dbReference>
<evidence type="ECO:0000259" key="4">
    <source>
        <dbReference type="Pfam" id="PF24994"/>
    </source>
</evidence>
<gene>
    <name evidence="5" type="ORF">CIPAW_14G051800</name>
    <name evidence="6" type="ORF">I3842_14G054300</name>
</gene>
<dbReference type="InterPro" id="IPR056813">
    <property type="entry name" value="GIL1_IRKI_C"/>
</dbReference>
<keyword evidence="7" id="KW-1185">Reference proteome</keyword>
<dbReference type="Proteomes" id="UP000811609">
    <property type="component" value="Chromosome 14"/>
</dbReference>
<dbReference type="Pfam" id="PF04859">
    <property type="entry name" value="DUF641"/>
    <property type="match status" value="1"/>
</dbReference>
<dbReference type="PANTHER" id="PTHR31161">
    <property type="entry name" value="PROTEIN GRAVITROPIC IN THE LIGHT 1"/>
    <property type="match status" value="1"/>
</dbReference>
<feature type="domain" description="GIL1/IRKI C-terminal" evidence="4">
    <location>
        <begin position="444"/>
        <end position="499"/>
    </location>
</feature>
<evidence type="ECO:0000256" key="1">
    <source>
        <dbReference type="SAM" id="Coils"/>
    </source>
</evidence>
<dbReference type="GO" id="GO:0009959">
    <property type="term" value="P:negative gravitropism"/>
    <property type="evidence" value="ECO:0007669"/>
    <property type="project" value="InterPro"/>
</dbReference>
<dbReference type="GO" id="GO:0009639">
    <property type="term" value="P:response to red or far red light"/>
    <property type="evidence" value="ECO:0007669"/>
    <property type="project" value="InterPro"/>
</dbReference>
<evidence type="ECO:0000259" key="3">
    <source>
        <dbReference type="Pfam" id="PF04859"/>
    </source>
</evidence>
<proteinExistence type="predicted"/>
<comment type="caution">
    <text evidence="5">The sequence shown here is derived from an EMBL/GenBank/DDBJ whole genome shotgun (WGS) entry which is preliminary data.</text>
</comment>
<name>A0A8T1NJK5_CARIL</name>
<evidence type="ECO:0000313" key="7">
    <source>
        <dbReference type="Proteomes" id="UP000811609"/>
    </source>
</evidence>
<feature type="region of interest" description="Disordered" evidence="2">
    <location>
        <begin position="98"/>
        <end position="129"/>
    </location>
</feature>
<evidence type="ECO:0000313" key="5">
    <source>
        <dbReference type="EMBL" id="KAG6628990.1"/>
    </source>
</evidence>
<dbReference type="AlphaFoldDB" id="A0A8T1NJK5"/>
<organism evidence="5 7">
    <name type="scientific">Carya illinoinensis</name>
    <name type="common">Pecan</name>
    <dbReference type="NCBI Taxonomy" id="32201"/>
    <lineage>
        <taxon>Eukaryota</taxon>
        <taxon>Viridiplantae</taxon>
        <taxon>Streptophyta</taxon>
        <taxon>Embryophyta</taxon>
        <taxon>Tracheophyta</taxon>
        <taxon>Spermatophyta</taxon>
        <taxon>Magnoliopsida</taxon>
        <taxon>eudicotyledons</taxon>
        <taxon>Gunneridae</taxon>
        <taxon>Pentapetalae</taxon>
        <taxon>rosids</taxon>
        <taxon>fabids</taxon>
        <taxon>Fagales</taxon>
        <taxon>Juglandaceae</taxon>
        <taxon>Carya</taxon>
    </lineage>
</organism>
<feature type="domain" description="DUF641" evidence="3">
    <location>
        <begin position="151"/>
        <end position="263"/>
    </location>
</feature>
<accession>A0A8T1NJK5</accession>
<reference evidence="6" key="2">
    <citation type="submission" date="2021-01" db="EMBL/GenBank/DDBJ databases">
        <authorList>
            <person name="Lovell J.T."/>
            <person name="Bentley N."/>
            <person name="Bhattarai G."/>
            <person name="Jenkins J.W."/>
            <person name="Sreedasyam A."/>
            <person name="Alarcon Y."/>
            <person name="Bock C."/>
            <person name="Boston L."/>
            <person name="Carlson J."/>
            <person name="Cervantes K."/>
            <person name="Clermont K."/>
            <person name="Krom N."/>
            <person name="Kubenka K."/>
            <person name="Mamidi S."/>
            <person name="Mattison C."/>
            <person name="Monteros M."/>
            <person name="Pisani C."/>
            <person name="Plott C."/>
            <person name="Rajasekar S."/>
            <person name="Rhein H.S."/>
            <person name="Rohla C."/>
            <person name="Song M."/>
            <person name="Hilaire R.S."/>
            <person name="Shu S."/>
            <person name="Wells L."/>
            <person name="Wang X."/>
            <person name="Webber J."/>
            <person name="Heerema R.J."/>
            <person name="Klein P."/>
            <person name="Conner P."/>
            <person name="Grauke L."/>
            <person name="Grimwood J."/>
            <person name="Schmutz J."/>
            <person name="Randall J.J."/>
        </authorList>
    </citation>
    <scope>NUCLEOTIDE SEQUENCE</scope>
    <source>
        <tissue evidence="6">Leaf</tissue>
    </source>
</reference>
<evidence type="ECO:0000256" key="2">
    <source>
        <dbReference type="SAM" id="MobiDB-lite"/>
    </source>
</evidence>
<dbReference type="InterPro" id="IPR006943">
    <property type="entry name" value="DUF641_pln"/>
</dbReference>
<evidence type="ECO:0000313" key="6">
    <source>
        <dbReference type="EMBL" id="KAG6677951.1"/>
    </source>
</evidence>
<sequence length="504" mass="57198">MWFSWLCGGSETPRFTRCRRLFLSGVCETRVFSLHFLCLRSTPALYFGVFDLYVMEHAATRPSKPSSNISEIVSKFAKVCKLRSIGVISSENANQKNYHHHHHNYHNPNNNTSSLGEDSSDATEETECYGEKVHPQPVEVLGRSNVCADGEIMKLFDEVSALKLAYVQLQEAHIPYKPEKIMAADELVVSQLEVLCKIKHAYKERKVTNKAKLDSSACSHLQVEIESSEMLLEDLKSQVNAKDFEILRLKQKLQELELANVGLVEKIRQISMQKKNARVLSMTTLEDAFKATSKSIHDFAKPLISMMKASGWDLDLAAKSIEDAVVFSKRSHKKYAFEAYIARIMFLGIAFKSYNVDAVMRFDDPIDTLTEFPNSDFAEFCRKKYLLVVHPMLEASFFGNLDHRAFLLSGKHPRTPFYHIFAKMAKWVWVLQGIAASIDPQAKIFTVDRGSKFSDVHMESVEGFEGATVADQEQAIPTVELMVMPGFKVGESFMRSRVYLSDLR</sequence>
<dbReference type="EMBL" id="CM031838">
    <property type="protein sequence ID" value="KAG6677951.1"/>
    <property type="molecule type" value="Genomic_DNA"/>
</dbReference>
<feature type="compositionally biased region" description="Acidic residues" evidence="2">
    <location>
        <begin position="118"/>
        <end position="128"/>
    </location>
</feature>
<feature type="coiled-coil region" evidence="1">
    <location>
        <begin position="218"/>
        <end position="266"/>
    </location>
</feature>
<reference evidence="5" key="1">
    <citation type="submission" date="2020-12" db="EMBL/GenBank/DDBJ databases">
        <title>WGS assembly of Carya illinoinensis cv. Pawnee.</title>
        <authorList>
            <person name="Platts A."/>
            <person name="Shu S."/>
            <person name="Wright S."/>
            <person name="Barry K."/>
            <person name="Edger P."/>
            <person name="Pires J.C."/>
            <person name="Schmutz J."/>
        </authorList>
    </citation>
    <scope>NUCLEOTIDE SEQUENCE</scope>
    <source>
        <tissue evidence="5">Leaf</tissue>
    </source>
</reference>
<dbReference type="Proteomes" id="UP000811246">
    <property type="component" value="Chromosome 14"/>
</dbReference>
<dbReference type="EMBL" id="CM031822">
    <property type="protein sequence ID" value="KAG6628990.1"/>
    <property type="molecule type" value="Genomic_DNA"/>
</dbReference>